<organism evidence="2 3">
    <name type="scientific">Rhizophagus irregularis (strain DAOM 197198w)</name>
    <name type="common">Glomus intraradices</name>
    <dbReference type="NCBI Taxonomy" id="1432141"/>
    <lineage>
        <taxon>Eukaryota</taxon>
        <taxon>Fungi</taxon>
        <taxon>Fungi incertae sedis</taxon>
        <taxon>Mucoromycota</taxon>
        <taxon>Glomeromycotina</taxon>
        <taxon>Glomeromycetes</taxon>
        <taxon>Glomerales</taxon>
        <taxon>Glomeraceae</taxon>
        <taxon>Rhizophagus</taxon>
    </lineage>
</organism>
<comment type="caution">
    <text evidence="2">The sequence shown here is derived from an EMBL/GenBank/DDBJ whole genome shotgun (WGS) entry which is preliminary data.</text>
</comment>
<gene>
    <name evidence="2" type="ORF">RirG_114960</name>
</gene>
<evidence type="ECO:0000256" key="1">
    <source>
        <dbReference type="SAM" id="Phobius"/>
    </source>
</evidence>
<dbReference type="AlphaFoldDB" id="A0A015MKJ9"/>
<dbReference type="EMBL" id="JEMT01017808">
    <property type="protein sequence ID" value="EXX67373.1"/>
    <property type="molecule type" value="Genomic_DNA"/>
</dbReference>
<keyword evidence="1" id="KW-0472">Membrane</keyword>
<keyword evidence="1" id="KW-0812">Transmembrane</keyword>
<name>A0A015MKJ9_RHIIW</name>
<feature type="transmembrane region" description="Helical" evidence="1">
    <location>
        <begin position="130"/>
        <end position="149"/>
    </location>
</feature>
<evidence type="ECO:0000313" key="3">
    <source>
        <dbReference type="Proteomes" id="UP000022910"/>
    </source>
</evidence>
<proteinExistence type="predicted"/>
<sequence length="157" mass="17885">MWSYFDGFWACIGIGKVKIVGDKSLRKLVNKHHRRWKEKYPSEKFPLDSKIFESNMLNSIKPGPIPGFDSAEYGLVEDRRSISSSSTQISNNNIRSTMGNYAQASLSELGPHTSLLDEDKTHEKKKVRGNIIGSFIFHLSVILMFLVYLQTEEKTKA</sequence>
<protein>
    <submittedName>
        <fullName evidence="2">Uncharacterized protein</fullName>
    </submittedName>
</protein>
<dbReference type="EMBL" id="JEMT01017808">
    <property type="protein sequence ID" value="EXX67374.1"/>
    <property type="molecule type" value="Genomic_DNA"/>
</dbReference>
<dbReference type="Proteomes" id="UP000022910">
    <property type="component" value="Unassembled WGS sequence"/>
</dbReference>
<evidence type="ECO:0000313" key="2">
    <source>
        <dbReference type="EMBL" id="EXX67373.1"/>
    </source>
</evidence>
<dbReference type="HOGENOM" id="CLU_1678878_0_0_1"/>
<reference evidence="2 3" key="1">
    <citation type="submission" date="2014-02" db="EMBL/GenBank/DDBJ databases">
        <title>Single nucleus genome sequencing reveals high similarity among nuclei of an endomycorrhizal fungus.</title>
        <authorList>
            <person name="Lin K."/>
            <person name="Geurts R."/>
            <person name="Zhang Z."/>
            <person name="Limpens E."/>
            <person name="Saunders D.G."/>
            <person name="Mu D."/>
            <person name="Pang E."/>
            <person name="Cao H."/>
            <person name="Cha H."/>
            <person name="Lin T."/>
            <person name="Zhou Q."/>
            <person name="Shang Y."/>
            <person name="Li Y."/>
            <person name="Ivanov S."/>
            <person name="Sharma T."/>
            <person name="Velzen R.V."/>
            <person name="Ruijter N.D."/>
            <person name="Aanen D.K."/>
            <person name="Win J."/>
            <person name="Kamoun S."/>
            <person name="Bisseling T."/>
            <person name="Huang S."/>
        </authorList>
    </citation>
    <scope>NUCLEOTIDE SEQUENCE [LARGE SCALE GENOMIC DNA]</scope>
    <source>
        <strain evidence="2">DAOM 197198w</strain>
        <strain evidence="3">DAOM197198w</strain>
    </source>
</reference>
<accession>A0A015MKJ9</accession>
<keyword evidence="1" id="KW-1133">Transmembrane helix</keyword>
<keyword evidence="3" id="KW-1185">Reference proteome</keyword>